<dbReference type="Proteomes" id="UP000307706">
    <property type="component" value="Unassembled WGS sequence"/>
</dbReference>
<evidence type="ECO:0000313" key="2">
    <source>
        <dbReference type="EMBL" id="TMP45448.1"/>
    </source>
</evidence>
<keyword evidence="4" id="KW-1185">Reference proteome</keyword>
<dbReference type="Gene3D" id="2.30.40.10">
    <property type="entry name" value="Urease, subunit C, domain 1"/>
    <property type="match status" value="2"/>
</dbReference>
<evidence type="ECO:0000313" key="4">
    <source>
        <dbReference type="Proteomes" id="UP000305730"/>
    </source>
</evidence>
<dbReference type="GO" id="GO:0016810">
    <property type="term" value="F:hydrolase activity, acting on carbon-nitrogen (but not peptide) bonds"/>
    <property type="evidence" value="ECO:0007669"/>
    <property type="project" value="InterPro"/>
</dbReference>
<dbReference type="RefSeq" id="WP_171044470.1">
    <property type="nucleotide sequence ID" value="NZ_PNCK01000017.1"/>
</dbReference>
<sequence length="499" mass="56244">MNDIQHKQQGFSLDHLFFDGLLDKLGDYLPKALTAISSDNYKDLCAQSCQHQLVHIIHGGRVYSDFDEQAHYEDAMAVYNGKVLALGPLDEVRHRVYQMGFRATYYRLKSSEVVTPGFIEPHCHLVTSAVLQQLFHFGPFGFYCRTDKFMTDYNMSYVLRSVLYLDKAINDTQWLLGYGLYSNFLMSDDVLDTHDVHKLLQTLSISRPVIIFDAQQPLAFANQAALEQVYKYLVLNHVGLFKSKQDFFTTIAEQGGLKGEQLLWILEVLPVRQFQQLSTALIQNIDDVLIHAKNQGITHLGYVDSHPVALSLLSAYSQQTPRVHLINAMTTWINASCQCGFELGVTDSSKSIIDNSIALNIGDVGYLGFEWVQSYHGGQTLQPCQSLLKQGVNVCLQSGFPMLPLSPLKNAQQATSREMEYAPHCYTANERILDKKQRFTRLQSLRSISSAAASHLKIYPQAGRLFVGGRANYLVLSNDPLLCSDCDMRHIQVMHSSVN</sequence>
<name>A0A5S3XL76_9GAMM</name>
<comment type="caution">
    <text evidence="3">The sequence shown here is derived from an EMBL/GenBank/DDBJ whole genome shotgun (WGS) entry which is preliminary data.</text>
</comment>
<dbReference type="Gene3D" id="3.10.310.70">
    <property type="match status" value="1"/>
</dbReference>
<dbReference type="EMBL" id="PNCL01000129">
    <property type="protein sequence ID" value="TMP54290.1"/>
    <property type="molecule type" value="Genomic_DNA"/>
</dbReference>
<reference evidence="3" key="3">
    <citation type="submission" date="2019-09" db="EMBL/GenBank/DDBJ databases">
        <title>Co-occurence of chitin degradation, pigmentation and bioactivity in marine Pseudoalteromonas.</title>
        <authorList>
            <person name="Sonnenschein E.C."/>
            <person name="Bech P.K."/>
        </authorList>
    </citation>
    <scope>NUCLEOTIDE SEQUENCE</scope>
    <source>
        <strain evidence="3">S2231</strain>
        <strain evidence="2 4">S2233</strain>
    </source>
</reference>
<reference evidence="3 5" key="1">
    <citation type="submission" date="2017-12" db="EMBL/GenBank/DDBJ databases">
        <authorList>
            <person name="Paulsen S."/>
            <person name="Gram L.K."/>
        </authorList>
    </citation>
    <scope>NUCLEOTIDE SEQUENCE [LARGE SCALE GENOMIC DNA]</scope>
    <source>
        <strain evidence="3 5">S2231</strain>
        <strain evidence="2">S2233</strain>
    </source>
</reference>
<proteinExistence type="predicted"/>
<dbReference type="PANTHER" id="PTHR22642:SF2">
    <property type="entry name" value="PROTEIN LONG AFTER FAR-RED 3"/>
    <property type="match status" value="1"/>
</dbReference>
<gene>
    <name evidence="3" type="ORF">CWB96_19685</name>
    <name evidence="2" type="ORF">CWB97_04005</name>
</gene>
<dbReference type="Pfam" id="PF07969">
    <property type="entry name" value="Amidohydro_3"/>
    <property type="match status" value="1"/>
</dbReference>
<dbReference type="SUPFAM" id="SSF51338">
    <property type="entry name" value="Composite domain of metallo-dependent hydrolases"/>
    <property type="match status" value="1"/>
</dbReference>
<dbReference type="AlphaFoldDB" id="A0A5S3XL76"/>
<accession>A0A5S3XL76</accession>
<dbReference type="PANTHER" id="PTHR22642">
    <property type="entry name" value="IMIDAZOLONEPROPIONASE"/>
    <property type="match status" value="1"/>
</dbReference>
<protein>
    <recommendedName>
        <fullName evidence="1">Amidohydrolase 3 domain-containing protein</fullName>
    </recommendedName>
</protein>
<evidence type="ECO:0000313" key="5">
    <source>
        <dbReference type="Proteomes" id="UP000307706"/>
    </source>
</evidence>
<dbReference type="Gene3D" id="3.20.20.140">
    <property type="entry name" value="Metal-dependent hydrolases"/>
    <property type="match status" value="2"/>
</dbReference>
<organism evidence="3 5">
    <name type="scientific">Pseudoalteromonas citrea</name>
    <dbReference type="NCBI Taxonomy" id="43655"/>
    <lineage>
        <taxon>Bacteria</taxon>
        <taxon>Pseudomonadati</taxon>
        <taxon>Pseudomonadota</taxon>
        <taxon>Gammaproteobacteria</taxon>
        <taxon>Alteromonadales</taxon>
        <taxon>Pseudoalteromonadaceae</taxon>
        <taxon>Pseudoalteromonas</taxon>
    </lineage>
</organism>
<evidence type="ECO:0000313" key="3">
    <source>
        <dbReference type="EMBL" id="TMP54290.1"/>
    </source>
</evidence>
<dbReference type="InterPro" id="IPR013108">
    <property type="entry name" value="Amidohydro_3"/>
</dbReference>
<dbReference type="EMBL" id="PNCK01000017">
    <property type="protein sequence ID" value="TMP45448.1"/>
    <property type="molecule type" value="Genomic_DNA"/>
</dbReference>
<dbReference type="InterPro" id="IPR011059">
    <property type="entry name" value="Metal-dep_hydrolase_composite"/>
</dbReference>
<evidence type="ECO:0000259" key="1">
    <source>
        <dbReference type="Pfam" id="PF07969"/>
    </source>
</evidence>
<dbReference type="Proteomes" id="UP000305730">
    <property type="component" value="Unassembled WGS sequence"/>
</dbReference>
<reference evidence="5" key="2">
    <citation type="submission" date="2019-06" db="EMBL/GenBank/DDBJ databases">
        <title>Co-occurence of chitin degradation, pigmentation and bioactivity in marine Pseudoalteromonas.</title>
        <authorList>
            <person name="Sonnenschein E.C."/>
            <person name="Bech P.K."/>
        </authorList>
    </citation>
    <scope>NUCLEOTIDE SEQUENCE [LARGE SCALE GENOMIC DNA]</scope>
    <source>
        <strain evidence="5">S2231</strain>
    </source>
</reference>
<feature type="domain" description="Amidohydrolase 3" evidence="1">
    <location>
        <begin position="372"/>
        <end position="494"/>
    </location>
</feature>